<dbReference type="AlphaFoldDB" id="A0A8A3S7K3"/>
<reference evidence="1" key="2">
    <citation type="submission" date="2019-02" db="EMBL/GenBank/DDBJ databases">
        <authorList>
            <person name="Chen S.-C."/>
            <person name="Chien H.-H."/>
            <person name="Lai M.-C."/>
        </authorList>
    </citation>
    <scope>NUCLEOTIDE SEQUENCE</scope>
    <source>
        <strain evidence="1">N2F9704</strain>
    </source>
</reference>
<keyword evidence="2" id="KW-1185">Reference proteome</keyword>
<gene>
    <name evidence="1" type="ORF">RJ40_10610</name>
</gene>
<proteinExistence type="predicted"/>
<protein>
    <submittedName>
        <fullName evidence="1">Uncharacterized protein</fullName>
    </submittedName>
</protein>
<reference evidence="1" key="1">
    <citation type="journal article" date="2001" name="Int. J. Syst. Evol. Microbiol.">
        <title>Methanofollis aquaemaris sp. nov., a methanogen isolated from an aquaculture fish pond.</title>
        <authorList>
            <person name="Lai M.C."/>
            <person name="Chen S.C."/>
        </authorList>
    </citation>
    <scope>NUCLEOTIDE SEQUENCE</scope>
    <source>
        <strain evidence="1">N2F9704</strain>
    </source>
</reference>
<dbReference type="RefSeq" id="WP_265580832.1">
    <property type="nucleotide sequence ID" value="NZ_CP036172.1"/>
</dbReference>
<dbReference type="EMBL" id="CP036172">
    <property type="protein sequence ID" value="QSZ67913.1"/>
    <property type="molecule type" value="Genomic_DNA"/>
</dbReference>
<dbReference type="GeneID" id="76424819"/>
<organism evidence="1 2">
    <name type="scientific">Methanofollis aquaemaris</name>
    <dbReference type="NCBI Taxonomy" id="126734"/>
    <lineage>
        <taxon>Archaea</taxon>
        <taxon>Methanobacteriati</taxon>
        <taxon>Methanobacteriota</taxon>
        <taxon>Stenosarchaea group</taxon>
        <taxon>Methanomicrobia</taxon>
        <taxon>Methanomicrobiales</taxon>
        <taxon>Methanomicrobiaceae</taxon>
        <taxon>Methanofollis</taxon>
    </lineage>
</organism>
<dbReference type="Proteomes" id="UP001042704">
    <property type="component" value="Chromosome"/>
</dbReference>
<sequence length="159" mass="17406">MGRADTYLEAYIERLRPAFEALDDETAHAVTSALLRFKFGLYGNAAAKAAVALARLEGEEAPGALRTALQVLQQRADDLKASVPVSTKLPPFSEEERPFLAMDLPAGEVEDKATFTLDNALLLLYAVGAIASPDDEQALDEHRGFTIQILTSYRKQLRL</sequence>
<evidence type="ECO:0000313" key="1">
    <source>
        <dbReference type="EMBL" id="QSZ67913.1"/>
    </source>
</evidence>
<evidence type="ECO:0000313" key="2">
    <source>
        <dbReference type="Proteomes" id="UP001042704"/>
    </source>
</evidence>
<name>A0A8A3S7K3_9EURY</name>
<dbReference type="KEGG" id="maqe:RJ40_10610"/>
<accession>A0A8A3S7K3</accession>